<protein>
    <submittedName>
        <fullName evidence="1">Uncharacterized protein</fullName>
    </submittedName>
</protein>
<sequence>MSRKENPHIPILNTILLESNKKIKINFNFENIALLYTGIIKVPKIFLISL</sequence>
<name>E6LK34_9FIRM</name>
<dbReference type="Proteomes" id="UP000003434">
    <property type="component" value="Unassembled WGS sequence"/>
</dbReference>
<comment type="caution">
    <text evidence="1">The sequence shown here is derived from an EMBL/GenBank/DDBJ whole genome shotgun (WGS) entry which is preliminary data.</text>
</comment>
<dbReference type="EMBL" id="AEPW01000007">
    <property type="protein sequence ID" value="EFU77806.1"/>
    <property type="molecule type" value="Genomic_DNA"/>
</dbReference>
<evidence type="ECO:0000313" key="1">
    <source>
        <dbReference type="EMBL" id="EFU77806.1"/>
    </source>
</evidence>
<reference evidence="1 2" key="1">
    <citation type="submission" date="2010-12" db="EMBL/GenBank/DDBJ databases">
        <authorList>
            <person name="Muzny D."/>
            <person name="Qin X."/>
            <person name="Deng J."/>
            <person name="Jiang H."/>
            <person name="Liu Y."/>
            <person name="Qu J."/>
            <person name="Song X.-Z."/>
            <person name="Zhang L."/>
            <person name="Thornton R."/>
            <person name="Coyle M."/>
            <person name="Francisco L."/>
            <person name="Jackson L."/>
            <person name="Javaid M."/>
            <person name="Korchina V."/>
            <person name="Kovar C."/>
            <person name="Mata R."/>
            <person name="Mathew T."/>
            <person name="Ngo R."/>
            <person name="Nguyen L."/>
            <person name="Nguyen N."/>
            <person name="Okwuonu G."/>
            <person name="Ongeri F."/>
            <person name="Pham C."/>
            <person name="Simmons D."/>
            <person name="Wilczek-Boney K."/>
            <person name="Hale W."/>
            <person name="Jakkamsetti A."/>
            <person name="Pham P."/>
            <person name="Ruth R."/>
            <person name="San Lucas F."/>
            <person name="Warren J."/>
            <person name="Zhang J."/>
            <person name="Zhao Z."/>
            <person name="Zhou C."/>
            <person name="Zhu D."/>
            <person name="Lee S."/>
            <person name="Bess C."/>
            <person name="Blankenburg K."/>
            <person name="Forbes L."/>
            <person name="Fu Q."/>
            <person name="Gubbala S."/>
            <person name="Hirani K."/>
            <person name="Jayaseelan J.C."/>
            <person name="Lara F."/>
            <person name="Munidasa M."/>
            <person name="Palculict T."/>
            <person name="Patil S."/>
            <person name="Pu L.-L."/>
            <person name="Saada N."/>
            <person name="Tang L."/>
            <person name="Weissenberger G."/>
            <person name="Zhu Y."/>
            <person name="Hemphill L."/>
            <person name="Shang Y."/>
            <person name="Youmans B."/>
            <person name="Ayvaz T."/>
            <person name="Ross M."/>
            <person name="Santibanez J."/>
            <person name="Aqrawi P."/>
            <person name="Gross S."/>
            <person name="Joshi V."/>
            <person name="Fowler G."/>
            <person name="Nazareth L."/>
            <person name="Reid J."/>
            <person name="Worley K."/>
            <person name="Petrosino J."/>
            <person name="Highlander S."/>
            <person name="Gibbs R."/>
        </authorList>
    </citation>
    <scope>NUCLEOTIDE SEQUENCE [LARGE SCALE GENOMIC DNA]</scope>
    <source>
        <strain evidence="1 2">DSM 3986</strain>
    </source>
</reference>
<dbReference type="HOGENOM" id="CLU_3119244_0_0_9"/>
<accession>E6LK34</accession>
<gene>
    <name evidence="1" type="ORF">HMPREF0381_0319</name>
</gene>
<proteinExistence type="predicted"/>
<evidence type="ECO:0000313" key="2">
    <source>
        <dbReference type="Proteomes" id="UP000003434"/>
    </source>
</evidence>
<organism evidence="1 2">
    <name type="scientific">Lachnoanaerobaculum saburreum DSM 3986</name>
    <dbReference type="NCBI Taxonomy" id="887325"/>
    <lineage>
        <taxon>Bacteria</taxon>
        <taxon>Bacillati</taxon>
        <taxon>Bacillota</taxon>
        <taxon>Clostridia</taxon>
        <taxon>Lachnospirales</taxon>
        <taxon>Lachnospiraceae</taxon>
        <taxon>Lachnoanaerobaculum</taxon>
    </lineage>
</organism>
<dbReference type="AlphaFoldDB" id="E6LK34"/>